<dbReference type="RefSeq" id="WP_048448908.1">
    <property type="nucleotide sequence ID" value="NZ_LABZ01000005.1"/>
</dbReference>
<dbReference type="GO" id="GO:0005737">
    <property type="term" value="C:cytoplasm"/>
    <property type="evidence" value="ECO:0007669"/>
    <property type="project" value="UniProtKB-ARBA"/>
</dbReference>
<dbReference type="InterPro" id="IPR036282">
    <property type="entry name" value="Glutathione-S-Trfase_C_sf"/>
</dbReference>
<dbReference type="EC" id="2.5.1.18" evidence="1"/>
<proteinExistence type="predicted"/>
<evidence type="ECO:0000313" key="7">
    <source>
        <dbReference type="Proteomes" id="UP000036449"/>
    </source>
</evidence>
<feature type="domain" description="GST N-terminal" evidence="4">
    <location>
        <begin position="1"/>
        <end position="81"/>
    </location>
</feature>
<dbReference type="InterPro" id="IPR036249">
    <property type="entry name" value="Thioredoxin-like_sf"/>
</dbReference>
<dbReference type="InterPro" id="IPR004045">
    <property type="entry name" value="Glutathione_S-Trfase_N"/>
</dbReference>
<dbReference type="SUPFAM" id="SSF47616">
    <property type="entry name" value="GST C-terminal domain-like"/>
    <property type="match status" value="1"/>
</dbReference>
<reference evidence="6 7" key="1">
    <citation type="submission" date="2015-03" db="EMBL/GenBank/DDBJ databases">
        <title>Genome sequencing of Methylobacterium tarhaniae DSM 25844.</title>
        <authorList>
            <person name="Chaudhry V."/>
            <person name="Patil P.B."/>
        </authorList>
    </citation>
    <scope>NUCLEOTIDE SEQUENCE [LARGE SCALE GENOMIC DNA]</scope>
    <source>
        <strain evidence="6 7">DSM 25844</strain>
    </source>
</reference>
<dbReference type="OrthoDB" id="9810080at2"/>
<dbReference type="GO" id="GO:0004601">
    <property type="term" value="F:peroxidase activity"/>
    <property type="evidence" value="ECO:0007669"/>
    <property type="project" value="UniProtKB-ARBA"/>
</dbReference>
<dbReference type="InterPro" id="IPR010987">
    <property type="entry name" value="Glutathione-S-Trfase_C-like"/>
</dbReference>
<comment type="catalytic activity">
    <reaction evidence="3">
        <text>RX + glutathione = an S-substituted glutathione + a halide anion + H(+)</text>
        <dbReference type="Rhea" id="RHEA:16437"/>
        <dbReference type="ChEBI" id="CHEBI:15378"/>
        <dbReference type="ChEBI" id="CHEBI:16042"/>
        <dbReference type="ChEBI" id="CHEBI:17792"/>
        <dbReference type="ChEBI" id="CHEBI:57925"/>
        <dbReference type="ChEBI" id="CHEBI:90779"/>
        <dbReference type="EC" id="2.5.1.18"/>
    </reaction>
</comment>
<dbReference type="SFLD" id="SFLDG00358">
    <property type="entry name" value="Main_(cytGST)"/>
    <property type="match status" value="1"/>
</dbReference>
<dbReference type="PATRIC" id="fig|1187852.3.peg.5311"/>
<evidence type="ECO:0000256" key="2">
    <source>
        <dbReference type="ARBA" id="ARBA00022679"/>
    </source>
</evidence>
<organism evidence="6 7">
    <name type="scientific">Methylobacterium tarhaniae</name>
    <dbReference type="NCBI Taxonomy" id="1187852"/>
    <lineage>
        <taxon>Bacteria</taxon>
        <taxon>Pseudomonadati</taxon>
        <taxon>Pseudomonadota</taxon>
        <taxon>Alphaproteobacteria</taxon>
        <taxon>Hyphomicrobiales</taxon>
        <taxon>Methylobacteriaceae</taxon>
        <taxon>Methylobacterium</taxon>
    </lineage>
</organism>
<dbReference type="Pfam" id="PF00043">
    <property type="entry name" value="GST_C"/>
    <property type="match status" value="1"/>
</dbReference>
<feature type="domain" description="GST C-terminal" evidence="5">
    <location>
        <begin position="87"/>
        <end position="210"/>
    </location>
</feature>
<evidence type="ECO:0000256" key="3">
    <source>
        <dbReference type="ARBA" id="ARBA00047960"/>
    </source>
</evidence>
<name>A0A0J6TGU0_9HYPH</name>
<dbReference type="SFLD" id="SFLDG01150">
    <property type="entry name" value="Main.1:_Beta-like"/>
    <property type="match status" value="1"/>
</dbReference>
<dbReference type="CDD" id="cd03046">
    <property type="entry name" value="GST_N_GTT1_like"/>
    <property type="match status" value="1"/>
</dbReference>
<dbReference type="Proteomes" id="UP000036449">
    <property type="component" value="Unassembled WGS sequence"/>
</dbReference>
<keyword evidence="2 6" id="KW-0808">Transferase</keyword>
<keyword evidence="7" id="KW-1185">Reference proteome</keyword>
<comment type="caution">
    <text evidence="6">The sequence shown here is derived from an EMBL/GenBank/DDBJ whole genome shotgun (WGS) entry which is preliminary data.</text>
</comment>
<evidence type="ECO:0000313" key="6">
    <source>
        <dbReference type="EMBL" id="KMO44943.1"/>
    </source>
</evidence>
<dbReference type="PANTHER" id="PTHR44051:SF9">
    <property type="entry name" value="GLUTATHIONE S-TRANSFERASE 1"/>
    <property type="match status" value="1"/>
</dbReference>
<dbReference type="FunFam" id="3.40.30.10:FF:000156">
    <property type="entry name" value="Glutathione S-transferase 1"/>
    <property type="match status" value="1"/>
</dbReference>
<dbReference type="GO" id="GO:0004364">
    <property type="term" value="F:glutathione transferase activity"/>
    <property type="evidence" value="ECO:0007669"/>
    <property type="project" value="UniProtKB-EC"/>
</dbReference>
<evidence type="ECO:0000256" key="1">
    <source>
        <dbReference type="ARBA" id="ARBA00012452"/>
    </source>
</evidence>
<dbReference type="InterPro" id="IPR040079">
    <property type="entry name" value="Glutathione_S-Trfase"/>
</dbReference>
<dbReference type="PANTHER" id="PTHR44051">
    <property type="entry name" value="GLUTATHIONE S-TRANSFERASE-RELATED"/>
    <property type="match status" value="1"/>
</dbReference>
<dbReference type="PROSITE" id="PS50405">
    <property type="entry name" value="GST_CTER"/>
    <property type="match status" value="1"/>
</dbReference>
<sequence length="213" mass="23549">MLTIHHLGHSQSERILWLCEELGVPYDLVCYRRDPVTILAPPALRALHPLGAAPIIEDGGVVLAESAAIVEYVIARHGGGRLRLGPEHPAYAAFLYWFHFANGNLQPVVGRLMMVSRVGLGPDHPVQVAVQGRLDRVMALIEARLGEAPWLAGEDFTAADIMSVFSLTTMRLFQPIDLAPYPNIRAYLRRVGDRPAYRRAMAKGDPDLEPMLT</sequence>
<dbReference type="Gene3D" id="3.40.30.10">
    <property type="entry name" value="Glutaredoxin"/>
    <property type="match status" value="1"/>
</dbReference>
<dbReference type="Pfam" id="PF13409">
    <property type="entry name" value="GST_N_2"/>
    <property type="match status" value="1"/>
</dbReference>
<accession>A0A0J6TGU0</accession>
<dbReference type="SFLD" id="SFLDS00019">
    <property type="entry name" value="Glutathione_Transferase_(cytos"/>
    <property type="match status" value="1"/>
</dbReference>
<dbReference type="SUPFAM" id="SSF52833">
    <property type="entry name" value="Thioredoxin-like"/>
    <property type="match status" value="1"/>
</dbReference>
<protein>
    <recommendedName>
        <fullName evidence="1">glutathione transferase</fullName>
        <ecNumber evidence="1">2.5.1.18</ecNumber>
    </recommendedName>
</protein>
<gene>
    <name evidence="6" type="ORF">VQ03_00630</name>
</gene>
<dbReference type="Gene3D" id="1.20.1050.10">
    <property type="match status" value="1"/>
</dbReference>
<dbReference type="EMBL" id="LABZ01000005">
    <property type="protein sequence ID" value="KMO44943.1"/>
    <property type="molecule type" value="Genomic_DNA"/>
</dbReference>
<dbReference type="PROSITE" id="PS50404">
    <property type="entry name" value="GST_NTER"/>
    <property type="match status" value="1"/>
</dbReference>
<evidence type="ECO:0000259" key="5">
    <source>
        <dbReference type="PROSITE" id="PS50405"/>
    </source>
</evidence>
<dbReference type="AlphaFoldDB" id="A0A0J6TGU0"/>
<dbReference type="InterPro" id="IPR004046">
    <property type="entry name" value="GST_C"/>
</dbReference>
<evidence type="ECO:0000259" key="4">
    <source>
        <dbReference type="PROSITE" id="PS50404"/>
    </source>
</evidence>